<dbReference type="InterPro" id="IPR038610">
    <property type="entry name" value="FliK-like_C_sf"/>
</dbReference>
<protein>
    <submittedName>
        <fullName evidence="3">Ribonuclease E</fullName>
        <ecNumber evidence="3">3.1.26.12</ecNumber>
    </submittedName>
</protein>
<feature type="compositionally biased region" description="Low complexity" evidence="1">
    <location>
        <begin position="111"/>
        <end position="135"/>
    </location>
</feature>
<feature type="compositionally biased region" description="Polar residues" evidence="1">
    <location>
        <begin position="316"/>
        <end position="329"/>
    </location>
</feature>
<dbReference type="EMBL" id="HG966617">
    <property type="protein sequence ID" value="CDO58840.1"/>
    <property type="molecule type" value="Genomic_DNA"/>
</dbReference>
<dbReference type="GO" id="GO:0008995">
    <property type="term" value="F:ribonuclease E activity"/>
    <property type="evidence" value="ECO:0007669"/>
    <property type="project" value="UniProtKB-EC"/>
</dbReference>
<feature type="compositionally biased region" description="Polar residues" evidence="1">
    <location>
        <begin position="179"/>
        <end position="197"/>
    </location>
</feature>
<feature type="compositionally biased region" description="Basic and acidic residues" evidence="1">
    <location>
        <begin position="494"/>
        <end position="505"/>
    </location>
</feature>
<feature type="compositionally biased region" description="Low complexity" evidence="1">
    <location>
        <begin position="198"/>
        <end position="217"/>
    </location>
</feature>
<evidence type="ECO:0000259" key="2">
    <source>
        <dbReference type="Pfam" id="PF02120"/>
    </source>
</evidence>
<accession>X5MKS1</accession>
<feature type="region of interest" description="Disordered" evidence="1">
    <location>
        <begin position="1"/>
        <end position="329"/>
    </location>
</feature>
<feature type="compositionally biased region" description="Low complexity" evidence="1">
    <location>
        <begin position="8"/>
        <end position="23"/>
    </location>
</feature>
<feature type="compositionally biased region" description="Low complexity" evidence="1">
    <location>
        <begin position="299"/>
        <end position="309"/>
    </location>
</feature>
<evidence type="ECO:0000313" key="3">
    <source>
        <dbReference type="EMBL" id="CDO58840.1"/>
    </source>
</evidence>
<dbReference type="RefSeq" id="WP_052535131.1">
    <property type="nucleotide sequence ID" value="NZ_HG966617.1"/>
</dbReference>
<evidence type="ECO:0000256" key="1">
    <source>
        <dbReference type="SAM" id="MobiDB-lite"/>
    </source>
</evidence>
<proteinExistence type="predicted"/>
<sequence length="534" mass="55225">MTSTETFNAGQARKAEAAAQVKNAEPRRAEDDSRFTEELRASRAEEKRQAEERVRERKSDEARLEETRKAAAREAAARTEEARAEDARAEKAQEEKSREERASEQSDDADTASSDDQGAADNVEVTAQQAAVVETITGAGAVETTPIAEETAPSETDEGLAAVPAEDITAAEKAAVAQRTATESPVTNKTEATNQADKQNAPAVVVAAAKANDGKNAQPTQENQNAPTAGKPASGTTPAASTTDAAATKAQAALRDAAAAPVETDVAAASTSAQAAGKRGLGHATAESMQDAKADAKPTAKTTSATQAPEPAASTDKPTTMAQAAQRTSASEIALQAILAKPAGTPQDIRVAGLDGATSTPLQATDSAAPAPSVTVRAIVAASAQPGTPVQPQTPAREIAINMAKNLGNGTNRFEIRLDPAELGRIDVRMELGTDGRVQAHLTVDKPETLDMLQRDARSLEKALSDAGLDMENGTLSYSMRDDGDGSDFAANRDTAEGASDKTPTEDELAADLAAVQHIYALKAGSGSGVDIRI</sequence>
<dbReference type="Pfam" id="PF02120">
    <property type="entry name" value="Flg_hook"/>
    <property type="match status" value="1"/>
</dbReference>
<dbReference type="Gene3D" id="3.30.750.140">
    <property type="match status" value="1"/>
</dbReference>
<dbReference type="InterPro" id="IPR021136">
    <property type="entry name" value="Flagellar_hook_control-like_C"/>
</dbReference>
<dbReference type="PATRIC" id="fig|1458461.3.peg.625"/>
<evidence type="ECO:0000313" key="4">
    <source>
        <dbReference type="Proteomes" id="UP000032160"/>
    </source>
</evidence>
<feature type="compositionally biased region" description="Basic and acidic residues" evidence="1">
    <location>
        <begin position="24"/>
        <end position="104"/>
    </location>
</feature>
<organism evidence="3 4">
    <name type="scientific">Candidatus Phaeomarinibacter ectocarpi</name>
    <dbReference type="NCBI Taxonomy" id="1458461"/>
    <lineage>
        <taxon>Bacteria</taxon>
        <taxon>Pseudomonadati</taxon>
        <taxon>Pseudomonadota</taxon>
        <taxon>Alphaproteobacteria</taxon>
        <taxon>Hyphomicrobiales</taxon>
        <taxon>Parvibaculaceae</taxon>
        <taxon>Candidatus Phaeomarinibacter</taxon>
    </lineage>
</organism>
<keyword evidence="3" id="KW-0378">Hydrolase</keyword>
<dbReference type="Proteomes" id="UP000032160">
    <property type="component" value="Chromosome I"/>
</dbReference>
<dbReference type="CDD" id="cd17470">
    <property type="entry name" value="T3SS_Flik_C"/>
    <property type="match status" value="1"/>
</dbReference>
<gene>
    <name evidence="3" type="ORF">BN1012_Phect626</name>
</gene>
<dbReference type="KEGG" id="pect:BN1012_Phect626"/>
<dbReference type="EC" id="3.1.26.12" evidence="3"/>
<dbReference type="HOGENOM" id="CLU_509677_0_0_5"/>
<dbReference type="AlphaFoldDB" id="X5MKS1"/>
<feature type="compositionally biased region" description="Polar residues" evidence="1">
    <location>
        <begin position="218"/>
        <end position="227"/>
    </location>
</feature>
<dbReference type="STRING" id="1458461.BN1012_Phect626"/>
<feature type="region of interest" description="Disordered" evidence="1">
    <location>
        <begin position="475"/>
        <end position="506"/>
    </location>
</feature>
<name>X5MKS1_9HYPH</name>
<keyword evidence="4" id="KW-1185">Reference proteome</keyword>
<feature type="domain" description="Flagellar hook-length control protein-like C-terminal" evidence="2">
    <location>
        <begin position="403"/>
        <end position="477"/>
    </location>
</feature>
<feature type="compositionally biased region" description="Low complexity" evidence="1">
    <location>
        <begin position="233"/>
        <end position="276"/>
    </location>
</feature>
<reference evidence="3 4" key="1">
    <citation type="journal article" date="2014" name="Front. Genet.">
        <title>Genome and metabolic network of "Candidatus Phaeomarinobacter ectocarpi" Ec32, a new candidate genus of Alphaproteobacteria frequently associated with brown algae.</title>
        <authorList>
            <person name="Dittami S.M."/>
            <person name="Barbeyron T."/>
            <person name="Boyen C."/>
            <person name="Cambefort J."/>
            <person name="Collet G."/>
            <person name="Delage L."/>
            <person name="Gobet A."/>
            <person name="Groisillier A."/>
            <person name="Leblanc C."/>
            <person name="Michel G."/>
            <person name="Scornet D."/>
            <person name="Siegel A."/>
            <person name="Tapia J.E."/>
            <person name="Tonon T."/>
        </authorList>
    </citation>
    <scope>NUCLEOTIDE SEQUENCE [LARGE SCALE GENOMIC DNA]</scope>
    <source>
        <strain evidence="3 4">Ec32</strain>
    </source>
</reference>